<name>A0A7S1AR46_NOCSC</name>
<evidence type="ECO:0000256" key="3">
    <source>
        <dbReference type="ARBA" id="ARBA00023242"/>
    </source>
</evidence>
<proteinExistence type="inferred from homology"/>
<reference evidence="5" key="1">
    <citation type="submission" date="2021-01" db="EMBL/GenBank/DDBJ databases">
        <authorList>
            <person name="Corre E."/>
            <person name="Pelletier E."/>
            <person name="Niang G."/>
            <person name="Scheremetjew M."/>
            <person name="Finn R."/>
            <person name="Kale V."/>
            <person name="Holt S."/>
            <person name="Cochrane G."/>
            <person name="Meng A."/>
            <person name="Brown T."/>
            <person name="Cohen L."/>
        </authorList>
    </citation>
    <scope>NUCLEOTIDE SEQUENCE</scope>
</reference>
<dbReference type="EMBL" id="HBFQ01051278">
    <property type="protein sequence ID" value="CAD8862213.1"/>
    <property type="molecule type" value="Transcribed_RNA"/>
</dbReference>
<comment type="subcellular location">
    <subcellularLocation>
        <location evidence="1">Nucleus</location>
    </subcellularLocation>
</comment>
<protein>
    <submittedName>
        <fullName evidence="5">Uncharacterized protein</fullName>
    </submittedName>
</protein>
<dbReference type="AlphaFoldDB" id="A0A7S1AR46"/>
<comment type="similarity">
    <text evidence="4">Belongs to the DONSON family.</text>
</comment>
<evidence type="ECO:0000256" key="1">
    <source>
        <dbReference type="ARBA" id="ARBA00004123"/>
    </source>
</evidence>
<dbReference type="InterPro" id="IPR024861">
    <property type="entry name" value="Donson"/>
</dbReference>
<organism evidence="5">
    <name type="scientific">Noctiluca scintillans</name>
    <name type="common">Sea sparkle</name>
    <name type="synonym">Red tide dinoflagellate</name>
    <dbReference type="NCBI Taxonomy" id="2966"/>
    <lineage>
        <taxon>Eukaryota</taxon>
        <taxon>Sar</taxon>
        <taxon>Alveolata</taxon>
        <taxon>Dinophyceae</taxon>
        <taxon>Noctilucales</taxon>
        <taxon>Noctilucaceae</taxon>
        <taxon>Noctiluca</taxon>
    </lineage>
</organism>
<dbReference type="GO" id="GO:0033260">
    <property type="term" value="P:nuclear DNA replication"/>
    <property type="evidence" value="ECO:0007669"/>
    <property type="project" value="TreeGrafter"/>
</dbReference>
<gene>
    <name evidence="5" type="ORF">NSCI0253_LOCUS36568</name>
</gene>
<evidence type="ECO:0000313" key="5">
    <source>
        <dbReference type="EMBL" id="CAD8862213.1"/>
    </source>
</evidence>
<keyword evidence="2" id="KW-0217">Developmental protein</keyword>
<dbReference type="GO" id="GO:0005634">
    <property type="term" value="C:nucleus"/>
    <property type="evidence" value="ECO:0007669"/>
    <property type="project" value="UniProtKB-SubCell"/>
</dbReference>
<dbReference type="PANTHER" id="PTHR12972:SF0">
    <property type="entry name" value="PROTEIN DOWNSTREAM NEIGHBOR OF SON"/>
    <property type="match status" value="1"/>
</dbReference>
<dbReference type="PANTHER" id="PTHR12972">
    <property type="entry name" value="DOWNSTREAM NEIGHBOR OF SON"/>
    <property type="match status" value="1"/>
</dbReference>
<accession>A0A7S1AR46</accession>
<sequence length="488" mass="53716">MEPVQVVSFRNKRKSVSDFARFQKARQGPQVPQVSSEACVPTQTLSLAPTQTLFGQTAGVAICQEYGEHHAAEEEFAVATRSSAKLVEARVVEPKVVSGPGVILDSSEDLFLDLSVKTALRLSTPHESFRWLRRLPPCLRCQQPRVSDASRCAMEDAVADVCRSSLPMLLEDTEKAVRWMERIAACCSWYELPGPSIPTVPRTTEGSDERAAWRRVDQWDESYRSLEVLLRQGLIPGFVLAGDRFSVTVLGESGKRLRPGTESEMFAVLCPSQDEIRVMLQENHVEFEVAPCAVPSGTGIVATTEATRSLSRRPSDIKDLVALRRDGEKVKTPDAVEVAGVPMSSALWFEGSWRVHALLDVLRQSFLAAPLTAAPSQPRLPRLVSPHPFVNAVANTAEVKTQTLMNGQHTAELTGMFFPQQVQGLLKLLRVFLQTFSCQLIPEPRHSVGINSFTKLGMQQVESVDCASVADTNGTTFWKWGFKLGSGA</sequence>
<keyword evidence="3" id="KW-0539">Nucleus</keyword>
<evidence type="ECO:0000256" key="4">
    <source>
        <dbReference type="ARBA" id="ARBA00025806"/>
    </source>
</evidence>
<evidence type="ECO:0000256" key="2">
    <source>
        <dbReference type="ARBA" id="ARBA00022473"/>
    </source>
</evidence>